<dbReference type="InterPro" id="IPR025655">
    <property type="entry name" value="PEX14"/>
</dbReference>
<keyword evidence="6 10" id="KW-0576">Peroxisome</keyword>
<feature type="domain" description="Peroxisomal membrane protein PEX14 central plants" evidence="13">
    <location>
        <begin position="149"/>
        <end position="265"/>
    </location>
</feature>
<comment type="function">
    <text evidence="10">Component of the PEX13-PEX14 docking complex, a translocon channel that specifically mediates the import of peroxisomal cargo proteins bound to PEX5 receptor. The PEX13-PEX14 docking complex forms a large import pore which can be opened to a diameter of about 9 nm. Mechanistically, PEX5 receptor along with cargo proteins associates with the PEX14 subunit of the PEX13-PEX14 docking complex in the cytosol, leading to the insertion of the receptor into the organelle membrane with the concomitant translocation of the cargo into the peroxisome matrix.</text>
</comment>
<evidence type="ECO:0000256" key="2">
    <source>
        <dbReference type="ARBA" id="ARBA00022448"/>
    </source>
</evidence>
<gene>
    <name evidence="14" type="ORF">CSSPTR1EN2_LOCUS9344</name>
</gene>
<reference evidence="14" key="1">
    <citation type="submission" date="2024-02" db="EMBL/GenBank/DDBJ databases">
        <authorList>
            <consortium name="ELIXIR-Norway"/>
            <consortium name="Elixir Norway"/>
        </authorList>
    </citation>
    <scope>NUCLEOTIDE SEQUENCE</scope>
</reference>
<dbReference type="Pfam" id="PF23020">
    <property type="entry name" value="PEX14-like_2nd"/>
    <property type="match status" value="1"/>
</dbReference>
<evidence type="ECO:0000313" key="15">
    <source>
        <dbReference type="Proteomes" id="UP001497512"/>
    </source>
</evidence>
<evidence type="ECO:0000256" key="7">
    <source>
        <dbReference type="ARBA" id="ARBA00029502"/>
    </source>
</evidence>
<dbReference type="InterPro" id="IPR036388">
    <property type="entry name" value="WH-like_DNA-bd_sf"/>
</dbReference>
<evidence type="ECO:0000259" key="12">
    <source>
        <dbReference type="Pfam" id="PF04695"/>
    </source>
</evidence>
<dbReference type="PANTHER" id="PTHR23058">
    <property type="entry name" value="PEROXISOMAL MEMBRANE PROTEIN PEX14"/>
    <property type="match status" value="1"/>
</dbReference>
<evidence type="ECO:0000256" key="4">
    <source>
        <dbReference type="ARBA" id="ARBA00023010"/>
    </source>
</evidence>
<proteinExistence type="inferred from homology"/>
<evidence type="ECO:0000256" key="11">
    <source>
        <dbReference type="SAM" id="MobiDB-lite"/>
    </source>
</evidence>
<evidence type="ECO:0000256" key="9">
    <source>
        <dbReference type="ARBA" id="ARBA00046271"/>
    </source>
</evidence>
<evidence type="ECO:0000313" key="14">
    <source>
        <dbReference type="EMBL" id="CAK9208759.1"/>
    </source>
</evidence>
<keyword evidence="15" id="KW-1185">Reference proteome</keyword>
<feature type="compositionally biased region" description="Polar residues" evidence="11">
    <location>
        <begin position="103"/>
        <end position="120"/>
    </location>
</feature>
<dbReference type="Gene3D" id="1.10.10.10">
    <property type="entry name" value="Winged helix-like DNA-binding domain superfamily/Winged helix DNA-binding domain"/>
    <property type="match status" value="1"/>
</dbReference>
<evidence type="ECO:0000259" key="13">
    <source>
        <dbReference type="Pfam" id="PF23020"/>
    </source>
</evidence>
<dbReference type="Proteomes" id="UP001497512">
    <property type="component" value="Chromosome 17"/>
</dbReference>
<dbReference type="PANTHER" id="PTHR23058:SF0">
    <property type="entry name" value="PEROXISOMAL MEMBRANE PROTEIN PEX14"/>
    <property type="match status" value="1"/>
</dbReference>
<dbReference type="InterPro" id="IPR054154">
    <property type="entry name" value="PEX14-like_M_plants"/>
</dbReference>
<comment type="similarity">
    <text evidence="1 10">Belongs to the peroxin-14 family.</text>
</comment>
<evidence type="ECO:0000256" key="3">
    <source>
        <dbReference type="ARBA" id="ARBA00022927"/>
    </source>
</evidence>
<evidence type="ECO:0000256" key="5">
    <source>
        <dbReference type="ARBA" id="ARBA00023136"/>
    </source>
</evidence>
<evidence type="ECO:0000256" key="1">
    <source>
        <dbReference type="ARBA" id="ARBA00005443"/>
    </source>
</evidence>
<dbReference type="EMBL" id="OZ019909">
    <property type="protein sequence ID" value="CAK9208759.1"/>
    <property type="molecule type" value="Genomic_DNA"/>
</dbReference>
<name>A0ABP0TZL2_9BRYO</name>
<comment type="subcellular location">
    <subcellularLocation>
        <location evidence="9 10">Peroxisome membrane</location>
    </subcellularLocation>
</comment>
<sequence length="321" mass="34252">MAVITQEQQEETEAGNRVEEKGAGQAIAEEPQEKQKGKSDPWRLEPQPIRETEVGNAVKFLSNPKVRSSPIVHRRSFLERKGLTREEIDEAFRRVPDPPSSDHAGTTLPSSGIQAQASTPQAVVPLQQQQAAGVVGKSVQAVGPKGATSWGQRLLAAGFLAAAGACTGVVTKAYLIPKFKEWVRSIVADQGNIDTKPSISTKEPQASEAATAAATAAAAAASEVAAAIRDLAHARAKEGQQLSSIIKALETQTQELKSALAGMKDVVHGSDTISHLRSHRTDVWRTPEMPRPTGMLTDRTFAAVVNSSPAPPEQIDVQKEE</sequence>
<organism evidence="14 15">
    <name type="scientific">Sphagnum troendelagicum</name>
    <dbReference type="NCBI Taxonomy" id="128251"/>
    <lineage>
        <taxon>Eukaryota</taxon>
        <taxon>Viridiplantae</taxon>
        <taxon>Streptophyta</taxon>
        <taxon>Embryophyta</taxon>
        <taxon>Bryophyta</taxon>
        <taxon>Sphagnophytina</taxon>
        <taxon>Sphagnopsida</taxon>
        <taxon>Sphagnales</taxon>
        <taxon>Sphagnaceae</taxon>
        <taxon>Sphagnum</taxon>
    </lineage>
</organism>
<feature type="domain" description="Peroxisome membrane anchor protein Pex14p N-terminal" evidence="12">
    <location>
        <begin position="50"/>
        <end position="94"/>
    </location>
</feature>
<feature type="region of interest" description="Disordered" evidence="11">
    <location>
        <begin position="89"/>
        <end position="122"/>
    </location>
</feature>
<keyword evidence="2 10" id="KW-0813">Transport</keyword>
<dbReference type="InterPro" id="IPR006785">
    <property type="entry name" value="Pex14_N"/>
</dbReference>
<feature type="compositionally biased region" description="Basic and acidic residues" evidence="11">
    <location>
        <begin position="31"/>
        <end position="52"/>
    </location>
</feature>
<dbReference type="Pfam" id="PF04695">
    <property type="entry name" value="Pex14_N"/>
    <property type="match status" value="1"/>
</dbReference>
<evidence type="ECO:0000256" key="8">
    <source>
        <dbReference type="ARBA" id="ARBA00029691"/>
    </source>
</evidence>
<keyword evidence="3 10" id="KW-0653">Protein transport</keyword>
<keyword evidence="4" id="KW-0811">Translocation</keyword>
<evidence type="ECO:0000256" key="10">
    <source>
        <dbReference type="RuleBase" id="RU367032"/>
    </source>
</evidence>
<feature type="region of interest" description="Disordered" evidence="11">
    <location>
        <begin position="1"/>
        <end position="52"/>
    </location>
</feature>
<accession>A0ABP0TZL2</accession>
<keyword evidence="5 10" id="KW-0472">Membrane</keyword>
<protein>
    <recommendedName>
        <fullName evidence="7 10">Peroxisomal membrane protein PEX14</fullName>
    </recommendedName>
    <alternativeName>
        <fullName evidence="8 10">Peroxin-14</fullName>
    </alternativeName>
</protein>
<evidence type="ECO:0000256" key="6">
    <source>
        <dbReference type="ARBA" id="ARBA00023140"/>
    </source>
</evidence>